<feature type="signal peptide" evidence="2">
    <location>
        <begin position="1"/>
        <end position="18"/>
    </location>
</feature>
<dbReference type="Gene3D" id="1.20.1600.10">
    <property type="entry name" value="Outer membrane efflux proteins (OEP)"/>
    <property type="match status" value="1"/>
</dbReference>
<keyword evidence="2" id="KW-0732">Signal</keyword>
<dbReference type="Gene3D" id="2.20.200.10">
    <property type="entry name" value="Outer membrane efflux proteins (OEP)"/>
    <property type="match status" value="1"/>
</dbReference>
<comment type="subcellular location">
    <subcellularLocation>
        <location evidence="2">Cell membrane</location>
        <topology evidence="2">Lipid-anchor</topology>
    </subcellularLocation>
</comment>
<evidence type="ECO:0000313" key="4">
    <source>
        <dbReference type="Proteomes" id="UP001160625"/>
    </source>
</evidence>
<accession>A0ABT6N686</accession>
<feature type="chain" id="PRO_5045003713" evidence="2">
    <location>
        <begin position="19"/>
        <end position="513"/>
    </location>
</feature>
<dbReference type="Proteomes" id="UP001160625">
    <property type="component" value="Unassembled WGS sequence"/>
</dbReference>
<dbReference type="RefSeq" id="WP_281045984.1">
    <property type="nucleotide sequence ID" value="NZ_JARYGZ010000003.1"/>
</dbReference>
<organism evidence="3 4">
    <name type="scientific">Sphingomonas oryzagri</name>
    <dbReference type="NCBI Taxonomy" id="3042314"/>
    <lineage>
        <taxon>Bacteria</taxon>
        <taxon>Pseudomonadati</taxon>
        <taxon>Pseudomonadota</taxon>
        <taxon>Alphaproteobacteria</taxon>
        <taxon>Sphingomonadales</taxon>
        <taxon>Sphingomonadaceae</taxon>
        <taxon>Sphingomonas</taxon>
    </lineage>
</organism>
<keyword evidence="2" id="KW-0812">Transmembrane</keyword>
<evidence type="ECO:0000256" key="2">
    <source>
        <dbReference type="RuleBase" id="RU362097"/>
    </source>
</evidence>
<evidence type="ECO:0000313" key="3">
    <source>
        <dbReference type="EMBL" id="MDH7640634.1"/>
    </source>
</evidence>
<dbReference type="Pfam" id="PF02321">
    <property type="entry name" value="OEP"/>
    <property type="match status" value="2"/>
</dbReference>
<keyword evidence="2" id="KW-0472">Membrane</keyword>
<dbReference type="PANTHER" id="PTHR30203:SF21">
    <property type="entry name" value="OUTER MEMBRANE COMPONENT OF MULTIDRUG EFFLUX PUMP-RELATED"/>
    <property type="match status" value="1"/>
</dbReference>
<keyword evidence="4" id="KW-1185">Reference proteome</keyword>
<proteinExistence type="inferred from homology"/>
<dbReference type="InterPro" id="IPR010131">
    <property type="entry name" value="MdtP/NodT-like"/>
</dbReference>
<dbReference type="PANTHER" id="PTHR30203">
    <property type="entry name" value="OUTER MEMBRANE CATION EFFLUX PROTEIN"/>
    <property type="match status" value="1"/>
</dbReference>
<reference evidence="3" key="1">
    <citation type="submission" date="2023-04" db="EMBL/GenBank/DDBJ databases">
        <title>Sphingomonas sp. MAHUQ-71 isolated from rice field.</title>
        <authorList>
            <person name="Huq M.A."/>
        </authorList>
    </citation>
    <scope>NUCLEOTIDE SEQUENCE</scope>
    <source>
        <strain evidence="3">MAHUQ-71</strain>
    </source>
</reference>
<keyword evidence="2" id="KW-0564">Palmitate</keyword>
<dbReference type="InterPro" id="IPR003423">
    <property type="entry name" value="OMP_efflux"/>
</dbReference>
<comment type="caution">
    <text evidence="3">The sequence shown here is derived from an EMBL/GenBank/DDBJ whole genome shotgun (WGS) entry which is preliminary data.</text>
</comment>
<sequence length="513" mass="53700">MIRRLRGPLATLPALALAACAVGPNYKPPVVQPDAKQPFVEGQASTMLSGQPLPDKWWEMFQDPALDRLIQDAFAYNTDIRVADANLRQARGVLLQQRAGLFPTTTVSGQYSRNRTGVDSLGAQPGAAGAIPAGVDGFDYNLFQAGFDASYEVDIFGRVRRSIEAAKGDEQAARAQLDAARITIAASVAQAYADACGYAAQADVARDTARLQGDTLKLTQRLLDAGRGTRRDVDQAAVTVEQANAQVPQLEAERRAQLYALAALTGRPPAEIDGEAQACHIVPKVKTVIPVGDGATLLARRPDVRAAERTLAADTARIGVATAALFPSVSLLGSVNSTGTKGSQLGTAKSFGFSVGPLIQWNFPNILAAKAQIKQARAGTDASLATFQGTVLTALKETESALARYAAALDQNAALGRAADAADDAAKLSRIRFDSGRDNFLNLLVSEQDRASARSALAQSDQAVADAQVSLFKALGGGWENAPPIANAAPGAVSGNPSVQRGSFAVPVSQKSN</sequence>
<gene>
    <name evidence="3" type="ORF">QGN17_18010</name>
</gene>
<dbReference type="PROSITE" id="PS51257">
    <property type="entry name" value="PROKAR_LIPOPROTEIN"/>
    <property type="match status" value="1"/>
</dbReference>
<dbReference type="EMBL" id="JARYGZ010000003">
    <property type="protein sequence ID" value="MDH7640634.1"/>
    <property type="molecule type" value="Genomic_DNA"/>
</dbReference>
<keyword evidence="2" id="KW-1134">Transmembrane beta strand</keyword>
<evidence type="ECO:0000256" key="1">
    <source>
        <dbReference type="ARBA" id="ARBA00007613"/>
    </source>
</evidence>
<dbReference type="SUPFAM" id="SSF56954">
    <property type="entry name" value="Outer membrane efflux proteins (OEP)"/>
    <property type="match status" value="1"/>
</dbReference>
<protein>
    <submittedName>
        <fullName evidence="3">TolC family protein</fullName>
    </submittedName>
</protein>
<dbReference type="NCBIfam" id="TIGR01845">
    <property type="entry name" value="outer_NodT"/>
    <property type="match status" value="1"/>
</dbReference>
<name>A0ABT6N686_9SPHN</name>
<comment type="similarity">
    <text evidence="1 2">Belongs to the outer membrane factor (OMF) (TC 1.B.17) family.</text>
</comment>
<keyword evidence="2" id="KW-0449">Lipoprotein</keyword>